<dbReference type="OrthoDB" id="1629477at2759"/>
<dbReference type="Gene3D" id="3.30.420.40">
    <property type="match status" value="1"/>
</dbReference>
<dbReference type="SUPFAM" id="SSF53067">
    <property type="entry name" value="Actin-like ATPase domain"/>
    <property type="match status" value="1"/>
</dbReference>
<evidence type="ECO:0008006" key="3">
    <source>
        <dbReference type="Google" id="ProtNLM"/>
    </source>
</evidence>
<comment type="caution">
    <text evidence="1">The sequence shown here is derived from an EMBL/GenBank/DDBJ whole genome shotgun (WGS) entry which is preliminary data.</text>
</comment>
<accession>A0A9J6B1T0</accession>
<evidence type="ECO:0000313" key="2">
    <source>
        <dbReference type="Proteomes" id="UP000824120"/>
    </source>
</evidence>
<name>A0A9J6B1T0_SOLCO</name>
<protein>
    <recommendedName>
        <fullName evidence="3">Actin</fullName>
    </recommendedName>
</protein>
<dbReference type="InterPro" id="IPR004000">
    <property type="entry name" value="Actin"/>
</dbReference>
<gene>
    <name evidence="1" type="ORF">H5410_002329</name>
</gene>
<dbReference type="Pfam" id="PF00022">
    <property type="entry name" value="Actin"/>
    <property type="match status" value="1"/>
</dbReference>
<dbReference type="AlphaFoldDB" id="A0A9J6B1T0"/>
<dbReference type="EMBL" id="JACXVP010000001">
    <property type="protein sequence ID" value="KAG5630612.1"/>
    <property type="molecule type" value="Genomic_DNA"/>
</dbReference>
<keyword evidence="2" id="KW-1185">Reference proteome</keyword>
<organism evidence="1 2">
    <name type="scientific">Solanum commersonii</name>
    <name type="common">Commerson's wild potato</name>
    <name type="synonym">Commerson's nightshade</name>
    <dbReference type="NCBI Taxonomy" id="4109"/>
    <lineage>
        <taxon>Eukaryota</taxon>
        <taxon>Viridiplantae</taxon>
        <taxon>Streptophyta</taxon>
        <taxon>Embryophyta</taxon>
        <taxon>Tracheophyta</taxon>
        <taxon>Spermatophyta</taxon>
        <taxon>Magnoliopsida</taxon>
        <taxon>eudicotyledons</taxon>
        <taxon>Gunneridae</taxon>
        <taxon>Pentapetalae</taxon>
        <taxon>asterids</taxon>
        <taxon>lamiids</taxon>
        <taxon>Solanales</taxon>
        <taxon>Solanaceae</taxon>
        <taxon>Solanoideae</taxon>
        <taxon>Solaneae</taxon>
        <taxon>Solanum</taxon>
    </lineage>
</organism>
<reference evidence="1 2" key="1">
    <citation type="submission" date="2020-09" db="EMBL/GenBank/DDBJ databases">
        <title>De no assembly of potato wild relative species, Solanum commersonii.</title>
        <authorList>
            <person name="Cho K."/>
        </authorList>
    </citation>
    <scope>NUCLEOTIDE SEQUENCE [LARGE SCALE GENOMIC DNA]</scope>
    <source>
        <strain evidence="1">LZ3.2</strain>
        <tissue evidence="1">Leaf</tissue>
    </source>
</reference>
<evidence type="ECO:0000313" key="1">
    <source>
        <dbReference type="EMBL" id="KAG5630612.1"/>
    </source>
</evidence>
<dbReference type="InterPro" id="IPR043129">
    <property type="entry name" value="ATPase_NBD"/>
</dbReference>
<proteinExistence type="predicted"/>
<sequence length="73" mass="8201">MAYGIDIQTLVIDNGIARSKVGFVGDDAPKTIFESIVGVPRYTGLMLGMEQKNAYFGHEAQHEKRYFDFEISN</sequence>
<dbReference type="Proteomes" id="UP000824120">
    <property type="component" value="Chromosome 1"/>
</dbReference>